<evidence type="ECO:0000313" key="3">
    <source>
        <dbReference type="Proteomes" id="UP001182556"/>
    </source>
</evidence>
<feature type="compositionally biased region" description="Gly residues" evidence="1">
    <location>
        <begin position="121"/>
        <end position="132"/>
    </location>
</feature>
<proteinExistence type="predicted"/>
<accession>A0AAD9L9T1</accession>
<keyword evidence="3" id="KW-1185">Reference proteome</keyword>
<gene>
    <name evidence="2" type="ORF">DB88DRAFT_478696</name>
</gene>
<feature type="compositionally biased region" description="Basic and acidic residues" evidence="1">
    <location>
        <begin position="99"/>
        <end position="111"/>
    </location>
</feature>
<organism evidence="2 3">
    <name type="scientific">Papiliotrema laurentii</name>
    <name type="common">Cryptococcus laurentii</name>
    <dbReference type="NCBI Taxonomy" id="5418"/>
    <lineage>
        <taxon>Eukaryota</taxon>
        <taxon>Fungi</taxon>
        <taxon>Dikarya</taxon>
        <taxon>Basidiomycota</taxon>
        <taxon>Agaricomycotina</taxon>
        <taxon>Tremellomycetes</taxon>
        <taxon>Tremellales</taxon>
        <taxon>Rhynchogastremaceae</taxon>
        <taxon>Papiliotrema</taxon>
    </lineage>
</organism>
<protein>
    <submittedName>
        <fullName evidence="2">Uncharacterized protein</fullName>
    </submittedName>
</protein>
<evidence type="ECO:0000313" key="2">
    <source>
        <dbReference type="EMBL" id="KAK1927624.1"/>
    </source>
</evidence>
<sequence length="211" mass="21639">MFVHNTTRPVLRSIPIHRLLFESLLDVSDGFLVFLLDFAADLMGLALSLRGEALCAALGLLCLAPGGRVARKVVVPDPAERSSGADVEQRVVAARGGRGRGDGGRSVERGSAEVGVSSGRLLGGLEGGGGTSGRSSDGADKHGGLGGLGWSVGVVRIEQRGGVVWCGGGVSDGIEPSGQRRVRTGGITGGQSKRSVAAKRERGHMAHGIPW</sequence>
<feature type="region of interest" description="Disordered" evidence="1">
    <location>
        <begin position="94"/>
        <end position="142"/>
    </location>
</feature>
<comment type="caution">
    <text evidence="2">The sequence shown here is derived from an EMBL/GenBank/DDBJ whole genome shotgun (WGS) entry which is preliminary data.</text>
</comment>
<evidence type="ECO:0000256" key="1">
    <source>
        <dbReference type="SAM" id="MobiDB-lite"/>
    </source>
</evidence>
<dbReference type="Proteomes" id="UP001182556">
    <property type="component" value="Unassembled WGS sequence"/>
</dbReference>
<dbReference type="EMBL" id="JAODAN010000001">
    <property type="protein sequence ID" value="KAK1927624.1"/>
    <property type="molecule type" value="Genomic_DNA"/>
</dbReference>
<reference evidence="2" key="1">
    <citation type="submission" date="2023-02" db="EMBL/GenBank/DDBJ databases">
        <title>Identification and recombinant expression of a fungal hydrolase from Papiliotrema laurentii that hydrolyzes apple cutin and clears colloidal polyester polyurethane.</title>
        <authorList>
            <consortium name="DOE Joint Genome Institute"/>
            <person name="Roman V.A."/>
            <person name="Bojanowski C."/>
            <person name="Crable B.R."/>
            <person name="Wagner D.N."/>
            <person name="Hung C.S."/>
            <person name="Nadeau L.J."/>
            <person name="Schratz L."/>
            <person name="Haridas S."/>
            <person name="Pangilinan J."/>
            <person name="Lipzen A."/>
            <person name="Na H."/>
            <person name="Yan M."/>
            <person name="Ng V."/>
            <person name="Grigoriev I.V."/>
            <person name="Spatafora J.W."/>
            <person name="Barlow D."/>
            <person name="Biffinger J."/>
            <person name="Kelley-Loughnane N."/>
            <person name="Varaljay V.A."/>
            <person name="Crookes-Goodson W.J."/>
        </authorList>
    </citation>
    <scope>NUCLEOTIDE SEQUENCE</scope>
    <source>
        <strain evidence="2">5307AH</strain>
    </source>
</reference>
<dbReference type="AlphaFoldDB" id="A0AAD9L9T1"/>
<name>A0AAD9L9T1_PAPLA</name>
<feature type="region of interest" description="Disordered" evidence="1">
    <location>
        <begin position="175"/>
        <end position="211"/>
    </location>
</feature>